<dbReference type="PANTHER" id="PTHR16684">
    <property type="entry name" value="CENTROMERE PROTEIN C"/>
    <property type="match status" value="1"/>
</dbReference>
<dbReference type="CDD" id="cd06993">
    <property type="entry name" value="cupin_CENP-C_C"/>
    <property type="match status" value="1"/>
</dbReference>
<feature type="compositionally biased region" description="Acidic residues" evidence="5">
    <location>
        <begin position="943"/>
        <end position="955"/>
    </location>
</feature>
<feature type="compositionally biased region" description="Acidic residues" evidence="5">
    <location>
        <begin position="748"/>
        <end position="766"/>
    </location>
</feature>
<feature type="region of interest" description="Disordered" evidence="5">
    <location>
        <begin position="323"/>
        <end position="1145"/>
    </location>
</feature>
<feature type="compositionally biased region" description="Basic and acidic residues" evidence="5">
    <location>
        <begin position="611"/>
        <end position="624"/>
    </location>
</feature>
<feature type="compositionally biased region" description="Basic and acidic residues" evidence="5">
    <location>
        <begin position="543"/>
        <end position="582"/>
    </location>
</feature>
<accession>A0ABN8R8L6</accession>
<feature type="compositionally biased region" description="Polar residues" evidence="5">
    <location>
        <begin position="252"/>
        <end position="262"/>
    </location>
</feature>
<proteinExistence type="inferred from homology"/>
<evidence type="ECO:0000313" key="8">
    <source>
        <dbReference type="Proteomes" id="UP001159405"/>
    </source>
</evidence>
<evidence type="ECO:0000256" key="5">
    <source>
        <dbReference type="SAM" id="MobiDB-lite"/>
    </source>
</evidence>
<feature type="compositionally biased region" description="Acidic residues" evidence="5">
    <location>
        <begin position="625"/>
        <end position="641"/>
    </location>
</feature>
<feature type="compositionally biased region" description="Low complexity" evidence="5">
    <location>
        <begin position="848"/>
        <end position="867"/>
    </location>
</feature>
<feature type="compositionally biased region" description="Basic and acidic residues" evidence="5">
    <location>
        <begin position="1015"/>
        <end position="1024"/>
    </location>
</feature>
<feature type="compositionally biased region" description="Polar residues" evidence="5">
    <location>
        <begin position="156"/>
        <end position="174"/>
    </location>
</feature>
<evidence type="ECO:0000256" key="2">
    <source>
        <dbReference type="ARBA" id="ARBA00010291"/>
    </source>
</evidence>
<feature type="compositionally biased region" description="Basic and acidic residues" evidence="5">
    <location>
        <begin position="462"/>
        <end position="471"/>
    </location>
</feature>
<feature type="compositionally biased region" description="Gly residues" evidence="5">
    <location>
        <begin position="907"/>
        <end position="918"/>
    </location>
</feature>
<feature type="domain" description="Mif2/CENP-C cupin" evidence="6">
    <location>
        <begin position="1269"/>
        <end position="1351"/>
    </location>
</feature>
<keyword evidence="8" id="KW-1185">Reference proteome</keyword>
<feature type="compositionally biased region" description="Polar residues" evidence="5">
    <location>
        <begin position="804"/>
        <end position="817"/>
    </location>
</feature>
<feature type="compositionally biased region" description="Acidic residues" evidence="5">
    <location>
        <begin position="216"/>
        <end position="225"/>
    </location>
</feature>
<evidence type="ECO:0000256" key="4">
    <source>
        <dbReference type="ARBA" id="ARBA00023242"/>
    </source>
</evidence>
<feature type="compositionally biased region" description="Acidic residues" evidence="5">
    <location>
        <begin position="1208"/>
        <end position="1220"/>
    </location>
</feature>
<feature type="compositionally biased region" description="Polar residues" evidence="5">
    <location>
        <begin position="108"/>
        <end position="119"/>
    </location>
</feature>
<feature type="compositionally biased region" description="Acidic residues" evidence="5">
    <location>
        <begin position="784"/>
        <end position="793"/>
    </location>
</feature>
<dbReference type="Proteomes" id="UP001159405">
    <property type="component" value="Unassembled WGS sequence"/>
</dbReference>
<evidence type="ECO:0000256" key="1">
    <source>
        <dbReference type="ARBA" id="ARBA00004123"/>
    </source>
</evidence>
<feature type="compositionally biased region" description="Basic and acidic residues" evidence="5">
    <location>
        <begin position="1128"/>
        <end position="1141"/>
    </location>
</feature>
<keyword evidence="3" id="KW-0238">DNA-binding</keyword>
<gene>
    <name evidence="7" type="ORF">PLOB_00015868</name>
</gene>
<dbReference type="EMBL" id="CALNXK010000199">
    <property type="protein sequence ID" value="CAH3175330.1"/>
    <property type="molecule type" value="Genomic_DNA"/>
</dbReference>
<comment type="caution">
    <text evidence="7">The sequence shown here is derived from an EMBL/GenBank/DDBJ whole genome shotgun (WGS) entry which is preliminary data.</text>
</comment>
<feature type="compositionally biased region" description="Basic residues" evidence="5">
    <location>
        <begin position="347"/>
        <end position="359"/>
    </location>
</feature>
<feature type="region of interest" description="Disordered" evidence="5">
    <location>
        <begin position="1175"/>
        <end position="1220"/>
    </location>
</feature>
<feature type="compositionally biased region" description="Polar residues" evidence="5">
    <location>
        <begin position="446"/>
        <end position="456"/>
    </location>
</feature>
<feature type="compositionally biased region" description="Basic and acidic residues" evidence="5">
    <location>
        <begin position="932"/>
        <end position="942"/>
    </location>
</feature>
<feature type="compositionally biased region" description="Basic and acidic residues" evidence="5">
    <location>
        <begin position="686"/>
        <end position="705"/>
    </location>
</feature>
<feature type="compositionally biased region" description="Polar residues" evidence="5">
    <location>
        <begin position="230"/>
        <end position="241"/>
    </location>
</feature>
<feature type="compositionally biased region" description="Basic and acidic residues" evidence="5">
    <location>
        <begin position="652"/>
        <end position="676"/>
    </location>
</feature>
<feature type="compositionally biased region" description="Polar residues" evidence="5">
    <location>
        <begin position="497"/>
        <end position="506"/>
    </location>
</feature>
<keyword evidence="4" id="KW-0539">Nucleus</keyword>
<organism evidence="7 8">
    <name type="scientific">Porites lobata</name>
    <dbReference type="NCBI Taxonomy" id="104759"/>
    <lineage>
        <taxon>Eukaryota</taxon>
        <taxon>Metazoa</taxon>
        <taxon>Cnidaria</taxon>
        <taxon>Anthozoa</taxon>
        <taxon>Hexacorallia</taxon>
        <taxon>Scleractinia</taxon>
        <taxon>Fungiina</taxon>
        <taxon>Poritidae</taxon>
        <taxon>Porites</taxon>
    </lineage>
</organism>
<feature type="region of interest" description="Disordered" evidence="5">
    <location>
        <begin position="89"/>
        <end position="271"/>
    </location>
</feature>
<comment type="subcellular location">
    <subcellularLocation>
        <location evidence="1">Nucleus</location>
    </subcellularLocation>
</comment>
<feature type="compositionally biased region" description="Basic residues" evidence="5">
    <location>
        <begin position="708"/>
        <end position="720"/>
    </location>
</feature>
<evidence type="ECO:0000259" key="6">
    <source>
        <dbReference type="Pfam" id="PF11699"/>
    </source>
</evidence>
<protein>
    <recommendedName>
        <fullName evidence="6">Mif2/CENP-C cupin domain-containing protein</fullName>
    </recommendedName>
</protein>
<dbReference type="InterPro" id="IPR011051">
    <property type="entry name" value="RmlC_Cupin_sf"/>
</dbReference>
<sequence>MAATAKAARRNTTVHIDFYLPNDPFQDPCIGRRTGVPLNIDARKDSFGFDNIDDYFPDSDPEEENIVPNAQSSDKDFVGRRTGKILSINPRKDSKGFDNVDDYFPESGWNNSKGQPGNTETDDRPAEVGLSEKTNSEGTFDTTEEQETAATPTVTGESPNETGTVIKNAASSEPTPEVRGPVSKRLSFSHGELLSESEPNEPKSARFNGKTGNSDSENDAVDVEIESPSAVVSNDHPQTATKPKEKTENSRATKAKQNQKQQDTSDDDEEVIDVEGIEEDETFLTIGNTTQYLKSTVVDKSPVAAEAESFVMSESFVLEGTKHKTMSPEFGSCSDSQPDVNDAQAPKVKKSRIPVRKKGVSVNIKQRATRGKQKKVQGQENGPHGRKNGGGELDGRSKQEAKENAARGRQKKAEESTIEGHEDNGEVYIDNVEVDNAGEVDEETESFSSRAGQSRVTRGRKNKVESSKVAETEALEVDNEGVTKKGKRRAKSMPGTKVQTQKLSKSSKNDGKSSAVFSEEGLHDEEEQKRGKGRRSVPNIRQQQKEPVKGRKEKTDEKEEVREDKSGDVDADNHEKPAELKTGRQRKNVAKGSESDEQVELSGRKTRAQRRKEADNKLQGKDGGGEGDEEGGVDDVIEDENEASKNTGYEKVSQEKTRAQRKKTEDALIDRKDGNGGKEGVGGGSRLEDVEEKVNMPSEGKRDGKAGASKRKTRASRKRQANTERRDDNQGEEEGNIAESALVPKVEDQEDNGVMEPEDTGQEDELYATGDAMANSSRVMALDTVDELDEDQSSSDKGEEETRSGSTIVSNNVSSSLEFRKKDNSGTGRRRRKPSVLPPYAVKRRANKVNSSKASVSASSPESTTESEQGTYAKKPRLEEVLTEKEAALNSGKRGAKTWVAVNSRKSGGGAQSGGNSKGGNKSVAQKNSTKSSKDGHEKSLQDADENEGYDEGDVDYSVSEDGAVEGRTFEEIPSEDMTPRPLSALGKPATELKSILKSGGPVVRTHAASRKRQMNTDKTHSDGNDADDESALPAKQPNRNRLSTVSFASAPFVAPSPQDPSVSETSKHSPLPGLSFVSKNSSFKSTDRTFTPGSTRTIRSSVGSASGASSTGDSVIDPDEEVTFTNDAEHHKDVSDEQSTRRSKRTIVPPLQYWKNERIDYERRKSGGWCIKKVIRNPTPTPKPRRKTKQTKKRVERKPKSVNVMESSEEELDNEGLEGFEEVTNPKGIVLNPETNEDVDMDIFHVPGMLNFSNPAGKPAQDDDPLLVHKFISQPLFGGGQVILRPGAEKGRQFVRNDTMVFYVIKGRIMVTVHQSSVVLGTGSTFFVPQGNSYNIKNLRQTEAKLTFVQIKG</sequence>
<name>A0ABN8R8L6_9CNID</name>
<feature type="compositionally biased region" description="Polar residues" evidence="5">
    <location>
        <begin position="1038"/>
        <end position="1048"/>
    </location>
</feature>
<feature type="compositionally biased region" description="Low complexity" evidence="5">
    <location>
        <begin position="1101"/>
        <end position="1116"/>
    </location>
</feature>
<feature type="compositionally biased region" description="Basic and acidic residues" evidence="5">
    <location>
        <begin position="794"/>
        <end position="803"/>
    </location>
</feature>
<dbReference type="Gene3D" id="2.60.120.10">
    <property type="entry name" value="Jelly Rolls"/>
    <property type="match status" value="1"/>
</dbReference>
<feature type="compositionally biased region" description="Basic residues" evidence="5">
    <location>
        <begin position="1184"/>
        <end position="1198"/>
    </location>
</feature>
<feature type="compositionally biased region" description="Polar residues" evidence="5">
    <location>
        <begin position="1078"/>
        <end position="1100"/>
    </location>
</feature>
<feature type="compositionally biased region" description="Basic and acidic residues" evidence="5">
    <location>
        <begin position="393"/>
        <end position="424"/>
    </location>
</feature>
<dbReference type="SUPFAM" id="SSF51182">
    <property type="entry name" value="RmlC-like cupins"/>
    <property type="match status" value="1"/>
</dbReference>
<dbReference type="InterPro" id="IPR025974">
    <property type="entry name" value="Mif2/CENP-C_cupin"/>
</dbReference>
<dbReference type="InterPro" id="IPR028386">
    <property type="entry name" value="CENP-C/Mif2/cnp3"/>
</dbReference>
<reference evidence="7 8" key="1">
    <citation type="submission" date="2022-05" db="EMBL/GenBank/DDBJ databases">
        <authorList>
            <consortium name="Genoscope - CEA"/>
            <person name="William W."/>
        </authorList>
    </citation>
    <scope>NUCLEOTIDE SEQUENCE [LARGE SCALE GENOMIC DNA]</scope>
</reference>
<evidence type="ECO:0000313" key="7">
    <source>
        <dbReference type="EMBL" id="CAH3175330.1"/>
    </source>
</evidence>
<evidence type="ECO:0000256" key="3">
    <source>
        <dbReference type="ARBA" id="ARBA00023125"/>
    </source>
</evidence>
<dbReference type="Pfam" id="PF11699">
    <property type="entry name" value="CENP-C_C"/>
    <property type="match status" value="1"/>
</dbReference>
<feature type="compositionally biased region" description="Basic and acidic residues" evidence="5">
    <location>
        <begin position="876"/>
        <end position="887"/>
    </location>
</feature>
<comment type="similarity">
    <text evidence="2">Belongs to the CENP-C/MIF2 family.</text>
</comment>
<dbReference type="PANTHER" id="PTHR16684:SF11">
    <property type="entry name" value="CENTROMERE PROTEIN C"/>
    <property type="match status" value="1"/>
</dbReference>
<feature type="compositionally biased region" description="Acidic residues" evidence="5">
    <location>
        <begin position="432"/>
        <end position="445"/>
    </location>
</feature>
<feature type="compositionally biased region" description="Basic and acidic residues" evidence="5">
    <location>
        <begin position="242"/>
        <end position="251"/>
    </location>
</feature>
<dbReference type="InterPro" id="IPR014710">
    <property type="entry name" value="RmlC-like_jellyroll"/>
</dbReference>